<accession>A0A1M5GTN9</accession>
<dbReference type="EMBL" id="FQVE01000004">
    <property type="protein sequence ID" value="SHG07043.1"/>
    <property type="molecule type" value="Genomic_DNA"/>
</dbReference>
<gene>
    <name evidence="1" type="ORF">SAMN02787073_3465</name>
</gene>
<dbReference type="RefSeq" id="WP_073174641.1">
    <property type="nucleotide sequence ID" value="NZ_FQVE01000004.1"/>
</dbReference>
<proteinExistence type="predicted"/>
<evidence type="ECO:0000313" key="1">
    <source>
        <dbReference type="EMBL" id="SHG07043.1"/>
    </source>
</evidence>
<organism evidence="1 2">
    <name type="scientific">Chryseobacterium vrystaatense</name>
    <dbReference type="NCBI Taxonomy" id="307480"/>
    <lineage>
        <taxon>Bacteria</taxon>
        <taxon>Pseudomonadati</taxon>
        <taxon>Bacteroidota</taxon>
        <taxon>Flavobacteriia</taxon>
        <taxon>Flavobacteriales</taxon>
        <taxon>Weeksellaceae</taxon>
        <taxon>Chryseobacterium group</taxon>
        <taxon>Chryseobacterium</taxon>
    </lineage>
</organism>
<name>A0A1M5GTN9_9FLAO</name>
<reference evidence="2" key="1">
    <citation type="submission" date="2016-11" db="EMBL/GenBank/DDBJ databases">
        <authorList>
            <person name="Varghese N."/>
            <person name="Submissions S."/>
        </authorList>
    </citation>
    <scope>NUCLEOTIDE SEQUENCE [LARGE SCALE GENOMIC DNA]</scope>
    <source>
        <strain evidence="2">YR203</strain>
    </source>
</reference>
<evidence type="ECO:0000313" key="2">
    <source>
        <dbReference type="Proteomes" id="UP000184108"/>
    </source>
</evidence>
<protein>
    <submittedName>
        <fullName evidence="1">Uncharacterized protein</fullName>
    </submittedName>
</protein>
<dbReference type="Proteomes" id="UP000184108">
    <property type="component" value="Unassembled WGS sequence"/>
</dbReference>
<dbReference type="AlphaFoldDB" id="A0A1M5GTN9"/>
<sequence length="205" mass="24256">MHYKLTEEIINLSESKQWDLAKNEWGFEFAYYAEELQSCLCGHYPIRNICVIKNRINLAVTEVGNCCINKFLGIDAGNKIFFSIKKLREDITSSISAEVIEYFYRKRGMTEFDYKFYKSIFRKRSLSPRQLEIKKNINNKFLSFTSYETNSHFNKINKILKWAESNTTFNTDFVRSLKKSCEQRGRLTENQLTALDNIIKKFNIQ</sequence>